<feature type="region of interest" description="Disordered" evidence="1">
    <location>
        <begin position="483"/>
        <end position="565"/>
    </location>
</feature>
<dbReference type="InterPro" id="IPR011009">
    <property type="entry name" value="Kinase-like_dom_sf"/>
</dbReference>
<dbReference type="HOGENOM" id="CLU_008377_1_0_1"/>
<dbReference type="Gene3D" id="1.10.510.10">
    <property type="entry name" value="Transferase(Phosphotransferase) domain 1"/>
    <property type="match status" value="1"/>
</dbReference>
<feature type="region of interest" description="Disordered" evidence="1">
    <location>
        <begin position="692"/>
        <end position="734"/>
    </location>
</feature>
<accession>G8Y158</accession>
<evidence type="ECO:0000313" key="3">
    <source>
        <dbReference type="EMBL" id="CCE86561.1"/>
    </source>
</evidence>
<feature type="region of interest" description="Disordered" evidence="1">
    <location>
        <begin position="60"/>
        <end position="79"/>
    </location>
</feature>
<dbReference type="GO" id="GO:0005737">
    <property type="term" value="C:cytoplasm"/>
    <property type="evidence" value="ECO:0007669"/>
    <property type="project" value="TreeGrafter"/>
</dbReference>
<feature type="region of interest" description="Disordered" evidence="1">
    <location>
        <begin position="345"/>
        <end position="374"/>
    </location>
</feature>
<dbReference type="Pfam" id="PF00069">
    <property type="entry name" value="Pkinase"/>
    <property type="match status" value="1"/>
</dbReference>
<reference evidence="3 4" key="1">
    <citation type="journal article" date="2012" name="G3 (Bethesda)">
        <title>Pichia sorbitophila, an interspecies yeast hybrid reveals early steps of genome resolution following polyploidization.</title>
        <authorList>
            <person name="Leh Louis V."/>
            <person name="Despons L."/>
            <person name="Friedrich A."/>
            <person name="Martin T."/>
            <person name="Durrens P."/>
            <person name="Casaregola S."/>
            <person name="Neuveglise C."/>
            <person name="Fairhead C."/>
            <person name="Marck C."/>
            <person name="Cruz J.A."/>
            <person name="Straub M.L."/>
            <person name="Kugler V."/>
            <person name="Sacerdot C."/>
            <person name="Uzunov Z."/>
            <person name="Thierry A."/>
            <person name="Weiss S."/>
            <person name="Bleykasten C."/>
            <person name="De Montigny J."/>
            <person name="Jacques N."/>
            <person name="Jung P."/>
            <person name="Lemaire M."/>
            <person name="Mallet S."/>
            <person name="Morel G."/>
            <person name="Richard G.F."/>
            <person name="Sarkar A."/>
            <person name="Savel G."/>
            <person name="Schacherer J."/>
            <person name="Seret M.L."/>
            <person name="Talla E."/>
            <person name="Samson G."/>
            <person name="Jubin C."/>
            <person name="Poulain J."/>
            <person name="Vacherie B."/>
            <person name="Barbe V."/>
            <person name="Pelletier E."/>
            <person name="Sherman D.J."/>
            <person name="Westhof E."/>
            <person name="Weissenbach J."/>
            <person name="Baret P.V."/>
            <person name="Wincker P."/>
            <person name="Gaillardin C."/>
            <person name="Dujon B."/>
            <person name="Souciet J.L."/>
        </authorList>
    </citation>
    <scope>NUCLEOTIDE SEQUENCE [LARGE SCALE GENOMIC DNA]</scope>
    <source>
        <strain evidence="4">ATCC MYA-4447 / BCRC 22081 / CBS 7064 / NBRC 10061 / NRRL Y-12695</strain>
    </source>
</reference>
<feature type="compositionally biased region" description="Basic residues" evidence="1">
    <location>
        <begin position="514"/>
        <end position="540"/>
    </location>
</feature>
<dbReference type="InterPro" id="IPR000719">
    <property type="entry name" value="Prot_kinase_dom"/>
</dbReference>
<dbReference type="FunCoup" id="G8Y158">
    <property type="interactions" value="930"/>
</dbReference>
<feature type="compositionally biased region" description="Basic and acidic residues" evidence="1">
    <location>
        <begin position="349"/>
        <end position="374"/>
    </location>
</feature>
<dbReference type="eggNOG" id="KOG0583">
    <property type="taxonomic scope" value="Eukaryota"/>
</dbReference>
<dbReference type="GO" id="GO:0005524">
    <property type="term" value="F:ATP binding"/>
    <property type="evidence" value="ECO:0007669"/>
    <property type="project" value="InterPro"/>
</dbReference>
<dbReference type="Proteomes" id="UP000005222">
    <property type="component" value="Chromosome N"/>
</dbReference>
<dbReference type="STRING" id="559304.G8Y158"/>
<dbReference type="EMBL" id="FO082046">
    <property type="protein sequence ID" value="CCE86561.1"/>
    <property type="molecule type" value="Genomic_DNA"/>
</dbReference>
<dbReference type="PANTHER" id="PTHR24348">
    <property type="entry name" value="SERINE/THREONINE-PROTEIN KINASE UNC-51-RELATED"/>
    <property type="match status" value="1"/>
</dbReference>
<name>G8Y158_PICSO</name>
<dbReference type="OrthoDB" id="4062651at2759"/>
<protein>
    <submittedName>
        <fullName evidence="3">Piso0_005057 protein</fullName>
    </submittedName>
</protein>
<organism evidence="3 4">
    <name type="scientific">Pichia sorbitophila (strain ATCC MYA-4447 / BCRC 22081 / CBS 7064 / NBRC 10061 / NRRL Y-12695)</name>
    <name type="common">Hybrid yeast</name>
    <dbReference type="NCBI Taxonomy" id="559304"/>
    <lineage>
        <taxon>Eukaryota</taxon>
        <taxon>Fungi</taxon>
        <taxon>Dikarya</taxon>
        <taxon>Ascomycota</taxon>
        <taxon>Saccharomycotina</taxon>
        <taxon>Pichiomycetes</taxon>
        <taxon>Debaryomycetaceae</taxon>
        <taxon>Millerozyma</taxon>
    </lineage>
</organism>
<dbReference type="GO" id="GO:0010506">
    <property type="term" value="P:regulation of autophagy"/>
    <property type="evidence" value="ECO:0007669"/>
    <property type="project" value="InterPro"/>
</dbReference>
<proteinExistence type="predicted"/>
<dbReference type="SMART" id="SM00220">
    <property type="entry name" value="S_TKc"/>
    <property type="match status" value="1"/>
</dbReference>
<evidence type="ECO:0000256" key="1">
    <source>
        <dbReference type="SAM" id="MobiDB-lite"/>
    </source>
</evidence>
<sequence>MLEEYNRYNSGSLLRNRYLKVADISEGSYGLVTVAKDTKSNDALVAIKCIYPLDYKKNKRNNDDSRPSSSPAKLRLSNDEELKKKDSGWKSLFEEASKEINIHKVLGSHSHITELYDSFDTCLVLEYCSRGDLYEAIQQGSGPTLSQDIKDVFSQILGALDYCHGLGVYHRDLKPENILISEDWSIKICDWGLATTNRYISNKSEFDIGSERYMAPELFDKNLESYDAAKIDLWSAGIILLTLVFRKNPFRVANYSDKCFVQFAHNRDALFDIFSTMTGDMFSVTRYCLNIDPANRDLKSLMKELDLVKYFTYDEEFWASDYEDEYENEDDFSNEEFVGDNEFFENEEEPKNADPKDTQIEKLSTKSSSDEREDIREGIVLPASENNYAHNHRADALKEALLDTDMPHNHRADALLTEGVRPIPIDENKNYRFIRNTRKPFHVASFNHSSSKMHGISFSHNEQKFNREDYFTPKSVFKHYMDKYGDRKSDNPVRNGHFNGFRNSADHGNGNSGWKKRKGRKRRQWKKGRQGNNKTGRRAGRSQYLGSDLNNQNHPSRKKSSSFSLARSQNKMDLFEGPVPNSFSHFGLLNPEVSNSIHGSSKKKSHDRAKNMHYSKSPDIEPLAEELSSMAVQDDDFDEVFQLDSDFDVANNQSSYSNKNNVPTNVNETSDKKQTFKFPTYSIPIPGDSVKSFDSSVKTHSHGPVPNPLGKRDSSDRRFSSTQSGTTFSLTESSPSHAMYMSNGKYVPPFRRASHSHFQNGHVSSQDANRPSAIAVDKKGMQFYSTKAGPIDEGKCAASHASSLPSTGSSWSHFKKHWNAYDDYEENRNLR</sequence>
<dbReference type="InterPro" id="IPR008271">
    <property type="entry name" value="Ser/Thr_kinase_AS"/>
</dbReference>
<dbReference type="InParanoid" id="G8Y158"/>
<dbReference type="GO" id="GO:0004674">
    <property type="term" value="F:protein serine/threonine kinase activity"/>
    <property type="evidence" value="ECO:0007669"/>
    <property type="project" value="InterPro"/>
</dbReference>
<feature type="domain" description="Protein kinase" evidence="2">
    <location>
        <begin position="18"/>
        <end position="311"/>
    </location>
</feature>
<dbReference type="PROSITE" id="PS00108">
    <property type="entry name" value="PROTEIN_KINASE_ST"/>
    <property type="match status" value="1"/>
</dbReference>
<dbReference type="InterPro" id="IPR045269">
    <property type="entry name" value="Atg1-like"/>
</dbReference>
<feature type="compositionally biased region" description="Polar residues" evidence="1">
    <location>
        <begin position="720"/>
        <end position="734"/>
    </location>
</feature>
<evidence type="ECO:0000313" key="4">
    <source>
        <dbReference type="Proteomes" id="UP000005222"/>
    </source>
</evidence>
<dbReference type="OMA" id="TIDEEYW"/>
<dbReference type="AlphaFoldDB" id="G8Y158"/>
<dbReference type="SUPFAM" id="SSF56112">
    <property type="entry name" value="Protein kinase-like (PK-like)"/>
    <property type="match status" value="1"/>
</dbReference>
<dbReference type="PROSITE" id="PS50011">
    <property type="entry name" value="PROTEIN_KINASE_DOM"/>
    <property type="match status" value="1"/>
</dbReference>
<feature type="compositionally biased region" description="Polar residues" evidence="1">
    <location>
        <begin position="544"/>
        <end position="554"/>
    </location>
</feature>
<gene>
    <name evidence="3" type="primary">Piso0_005057</name>
    <name evidence="3" type="ORF">GNLVRS01_PISO0N06921g</name>
</gene>
<feature type="compositionally biased region" description="Basic and acidic residues" evidence="1">
    <location>
        <begin position="710"/>
        <end position="719"/>
    </location>
</feature>
<evidence type="ECO:0000259" key="2">
    <source>
        <dbReference type="PROSITE" id="PS50011"/>
    </source>
</evidence>
<keyword evidence="4" id="KW-1185">Reference proteome</keyword>